<dbReference type="EMBL" id="CAMPGE010005237">
    <property type="protein sequence ID" value="CAI2364086.1"/>
    <property type="molecule type" value="Genomic_DNA"/>
</dbReference>
<dbReference type="AlphaFoldDB" id="A0AAD1U8K0"/>
<feature type="region of interest" description="Disordered" evidence="1">
    <location>
        <begin position="250"/>
        <end position="278"/>
    </location>
</feature>
<sequence>MIPSRYKSTNAKEQIERRLSTQRLEDSESVHSQDTKDMIKSIDNKDDTITKNITTSKNILQRIQIQYKARQKEYKHRVDTIHEIKSVLNDVIWQLKQLVPKYLYLELENIWNSSFDIKQFQLKLSRLAVSDHQARIKCQKLGVNLVKLLNLYKASERLLSKSEKRLASMKNIATFIENKPDFIKSVTRICQEFGNKSGKELLEMIIKNNNKARGLKKTFIENGKIKLNSSQTGLSKFCKSYKGLKKIKELDDEEEEATKDQELLKKREHQKPGKSQLTHKNLKLHNQKFAFEKRYNSNSKASPNQIDAPNFINHTQRLSEIPGMSAGKMFKLTEVFTKSIGTSLVGTKNNPFLYNNMFYSLCRSSVAGSSLKDFSTARTSYRLSQQQRKDPFSAVNKLTPQISRESLSEIQKEFSFSQLSDAGSDGYRRDIIDNQNYLEDYRSPE</sequence>
<accession>A0AAD1U8K0</accession>
<keyword evidence="3" id="KW-1185">Reference proteome</keyword>
<reference evidence="2" key="1">
    <citation type="submission" date="2023-07" db="EMBL/GenBank/DDBJ databases">
        <authorList>
            <consortium name="AG Swart"/>
            <person name="Singh M."/>
            <person name="Singh A."/>
            <person name="Seah K."/>
            <person name="Emmerich C."/>
        </authorList>
    </citation>
    <scope>NUCLEOTIDE SEQUENCE</scope>
    <source>
        <strain evidence="2">DP1</strain>
    </source>
</reference>
<dbReference type="Proteomes" id="UP001295684">
    <property type="component" value="Unassembled WGS sequence"/>
</dbReference>
<evidence type="ECO:0000256" key="1">
    <source>
        <dbReference type="SAM" id="MobiDB-lite"/>
    </source>
</evidence>
<proteinExistence type="predicted"/>
<comment type="caution">
    <text evidence="2">The sequence shown here is derived from an EMBL/GenBank/DDBJ whole genome shotgun (WGS) entry which is preliminary data.</text>
</comment>
<gene>
    <name evidence="2" type="ORF">ECRASSUSDP1_LOCUS5427</name>
</gene>
<organism evidence="2 3">
    <name type="scientific">Euplotes crassus</name>
    <dbReference type="NCBI Taxonomy" id="5936"/>
    <lineage>
        <taxon>Eukaryota</taxon>
        <taxon>Sar</taxon>
        <taxon>Alveolata</taxon>
        <taxon>Ciliophora</taxon>
        <taxon>Intramacronucleata</taxon>
        <taxon>Spirotrichea</taxon>
        <taxon>Hypotrichia</taxon>
        <taxon>Euplotida</taxon>
        <taxon>Euplotidae</taxon>
        <taxon>Moneuplotes</taxon>
    </lineage>
</organism>
<feature type="region of interest" description="Disordered" evidence="1">
    <location>
        <begin position="1"/>
        <end position="35"/>
    </location>
</feature>
<feature type="compositionally biased region" description="Basic and acidic residues" evidence="1">
    <location>
        <begin position="13"/>
        <end position="35"/>
    </location>
</feature>
<name>A0AAD1U8K0_EUPCR</name>
<feature type="compositionally biased region" description="Polar residues" evidence="1">
    <location>
        <begin position="1"/>
        <end position="12"/>
    </location>
</feature>
<evidence type="ECO:0000313" key="2">
    <source>
        <dbReference type="EMBL" id="CAI2364086.1"/>
    </source>
</evidence>
<protein>
    <submittedName>
        <fullName evidence="2">Uncharacterized protein</fullName>
    </submittedName>
</protein>
<evidence type="ECO:0000313" key="3">
    <source>
        <dbReference type="Proteomes" id="UP001295684"/>
    </source>
</evidence>